<feature type="transmembrane region" description="Helical" evidence="1">
    <location>
        <begin position="56"/>
        <end position="76"/>
    </location>
</feature>
<protein>
    <submittedName>
        <fullName evidence="2">Uncharacterized protein</fullName>
    </submittedName>
</protein>
<keyword evidence="1" id="KW-1133">Transmembrane helix</keyword>
<organism evidence="2 3">
    <name type="scientific">Candidatus Woykebacteria bacterium GWA1_44_8</name>
    <dbReference type="NCBI Taxonomy" id="1802591"/>
    <lineage>
        <taxon>Bacteria</taxon>
        <taxon>Candidatus Woykeibacteriota</taxon>
    </lineage>
</organism>
<dbReference type="STRING" id="1802591.A2113_01435"/>
<evidence type="ECO:0000313" key="3">
    <source>
        <dbReference type="Proteomes" id="UP000176299"/>
    </source>
</evidence>
<feature type="transmembrane region" description="Helical" evidence="1">
    <location>
        <begin position="30"/>
        <end position="50"/>
    </location>
</feature>
<dbReference type="Proteomes" id="UP000176299">
    <property type="component" value="Unassembled WGS sequence"/>
</dbReference>
<gene>
    <name evidence="2" type="ORF">A2113_01435</name>
</gene>
<dbReference type="EMBL" id="MHCN01000019">
    <property type="protein sequence ID" value="OGY20948.1"/>
    <property type="molecule type" value="Genomic_DNA"/>
</dbReference>
<accession>A0A1G1VZV3</accession>
<name>A0A1G1VZV3_9BACT</name>
<reference evidence="2 3" key="1">
    <citation type="journal article" date="2016" name="Nat. Commun.">
        <title>Thousands of microbial genomes shed light on interconnected biogeochemical processes in an aquifer system.</title>
        <authorList>
            <person name="Anantharaman K."/>
            <person name="Brown C.T."/>
            <person name="Hug L.A."/>
            <person name="Sharon I."/>
            <person name="Castelle C.J."/>
            <person name="Probst A.J."/>
            <person name="Thomas B.C."/>
            <person name="Singh A."/>
            <person name="Wilkins M.J."/>
            <person name="Karaoz U."/>
            <person name="Brodie E.L."/>
            <person name="Williams K.H."/>
            <person name="Hubbard S.S."/>
            <person name="Banfield J.F."/>
        </authorList>
    </citation>
    <scope>NUCLEOTIDE SEQUENCE [LARGE SCALE GENOMIC DNA]</scope>
</reference>
<proteinExistence type="predicted"/>
<feature type="transmembrane region" description="Helical" evidence="1">
    <location>
        <begin position="6"/>
        <end position="23"/>
    </location>
</feature>
<comment type="caution">
    <text evidence="2">The sequence shown here is derived from an EMBL/GenBank/DDBJ whole genome shotgun (WGS) entry which is preliminary data.</text>
</comment>
<evidence type="ECO:0000313" key="2">
    <source>
        <dbReference type="EMBL" id="OGY20948.1"/>
    </source>
</evidence>
<keyword evidence="1" id="KW-0472">Membrane</keyword>
<sequence length="153" mass="17835">MIFKFLTLIIELLVVSYLLGYPVSKRRPLFIREFSSLVIVLTFFSVIAIFSSPLFYLLGVLLGTIVYFYGRVWFVLGVSITQVKSALEKALVMTRSEFNNGNNEYDVQDLLKISISNFAGFQIIRFYPYQKTRKVSLIQNVFRKFISNYYISF</sequence>
<keyword evidence="1" id="KW-0812">Transmembrane</keyword>
<evidence type="ECO:0000256" key="1">
    <source>
        <dbReference type="SAM" id="Phobius"/>
    </source>
</evidence>
<dbReference type="AlphaFoldDB" id="A0A1G1VZV3"/>